<sequence length="181" mass="20135">MKFPNILDTMVNWGILGAILAPNMGGWVSAFTMRGQVKRPDGRAWYQTIKKPTWTPPAWVFGPAWTVLYSGMGYASYLVYAECGGFTDDAIVPLALYGGQLILNWTWTPVFFGMHRIGLGLLHMFVLDAAAVACTISFFNVSATSGYLMIPYLAWLSFATCLNYSIWQLNKPVNEKKVNGD</sequence>
<evidence type="ECO:0000256" key="4">
    <source>
        <dbReference type="ARBA" id="ARBA00022989"/>
    </source>
</evidence>
<keyword evidence="3 6" id="KW-0812">Transmembrane</keyword>
<evidence type="ECO:0000256" key="5">
    <source>
        <dbReference type="ARBA" id="ARBA00023136"/>
    </source>
</evidence>
<feature type="transmembrane region" description="Helical" evidence="6">
    <location>
        <begin position="90"/>
        <end position="107"/>
    </location>
</feature>
<evidence type="ECO:0000256" key="2">
    <source>
        <dbReference type="ARBA" id="ARBA00007524"/>
    </source>
</evidence>
<name>A0A2W1BV59_HELAM</name>
<accession>A0A2W1BV59</accession>
<protein>
    <recommendedName>
        <fullName evidence="9">Peripheral-type benzodiazepine receptor</fullName>
    </recommendedName>
</protein>
<dbReference type="PANTHER" id="PTHR10057:SF0">
    <property type="entry name" value="TRANSLOCATOR PROTEIN"/>
    <property type="match status" value="1"/>
</dbReference>
<keyword evidence="8" id="KW-1185">Reference proteome</keyword>
<dbReference type="InterPro" id="IPR038330">
    <property type="entry name" value="TspO/MBR-related_sf"/>
</dbReference>
<dbReference type="InterPro" id="IPR004307">
    <property type="entry name" value="TspO_MBR"/>
</dbReference>
<dbReference type="CDD" id="cd15904">
    <property type="entry name" value="TSPO_MBR"/>
    <property type="match status" value="1"/>
</dbReference>
<dbReference type="EMBL" id="KZ149908">
    <property type="protein sequence ID" value="PZC78241.1"/>
    <property type="molecule type" value="Genomic_DNA"/>
</dbReference>
<organism evidence="7 8">
    <name type="scientific">Helicoverpa armigera</name>
    <name type="common">Cotton bollworm</name>
    <name type="synonym">Heliothis armigera</name>
    <dbReference type="NCBI Taxonomy" id="29058"/>
    <lineage>
        <taxon>Eukaryota</taxon>
        <taxon>Metazoa</taxon>
        <taxon>Ecdysozoa</taxon>
        <taxon>Arthropoda</taxon>
        <taxon>Hexapoda</taxon>
        <taxon>Insecta</taxon>
        <taxon>Pterygota</taxon>
        <taxon>Neoptera</taxon>
        <taxon>Endopterygota</taxon>
        <taxon>Lepidoptera</taxon>
        <taxon>Glossata</taxon>
        <taxon>Ditrysia</taxon>
        <taxon>Noctuoidea</taxon>
        <taxon>Noctuidae</taxon>
        <taxon>Heliothinae</taxon>
        <taxon>Helicoverpa</taxon>
    </lineage>
</organism>
<comment type="similarity">
    <text evidence="2">Belongs to the TspO/BZRP family.</text>
</comment>
<keyword evidence="5 6" id="KW-0472">Membrane</keyword>
<comment type="subcellular location">
    <subcellularLocation>
        <location evidence="1">Membrane</location>
        <topology evidence="1">Multi-pass membrane protein</topology>
    </subcellularLocation>
</comment>
<dbReference type="Proteomes" id="UP000249218">
    <property type="component" value="Unassembled WGS sequence"/>
</dbReference>
<feature type="transmembrane region" description="Helical" evidence="6">
    <location>
        <begin position="119"/>
        <end position="141"/>
    </location>
</feature>
<gene>
    <name evidence="7" type="primary">HaOG202492</name>
    <name evidence="7" type="ORF">B5X24_HaOG202492</name>
</gene>
<evidence type="ECO:0000313" key="7">
    <source>
        <dbReference type="EMBL" id="PZC78241.1"/>
    </source>
</evidence>
<feature type="transmembrane region" description="Helical" evidence="6">
    <location>
        <begin position="12"/>
        <end position="33"/>
    </location>
</feature>
<reference evidence="7 8" key="1">
    <citation type="journal article" date="2017" name="BMC Biol.">
        <title>Genomic innovations, transcriptional plasticity and gene loss underlying the evolution and divergence of two highly polyphagous and invasive Helicoverpa pest species.</title>
        <authorList>
            <person name="Pearce S.L."/>
            <person name="Clarke D.F."/>
            <person name="East P.D."/>
            <person name="Elfekih S."/>
            <person name="Gordon K.H."/>
            <person name="Jermiin L.S."/>
            <person name="McGaughran A."/>
            <person name="Oakeshott J.G."/>
            <person name="Papanikolaou A."/>
            <person name="Perera O.P."/>
            <person name="Rane R.V."/>
            <person name="Richards S."/>
            <person name="Tay W.T."/>
            <person name="Walsh T.K."/>
            <person name="Anderson A."/>
            <person name="Anderson C.J."/>
            <person name="Asgari S."/>
            <person name="Board P.G."/>
            <person name="Bretschneider A."/>
            <person name="Campbell P.M."/>
            <person name="Chertemps T."/>
            <person name="Christeller J.T."/>
            <person name="Coppin C.W."/>
            <person name="Downes S.J."/>
            <person name="Duan G."/>
            <person name="Farnsworth C.A."/>
            <person name="Good R.T."/>
            <person name="Han L.B."/>
            <person name="Han Y.C."/>
            <person name="Hatje K."/>
            <person name="Horne I."/>
            <person name="Huang Y.P."/>
            <person name="Hughes D.S."/>
            <person name="Jacquin-Joly E."/>
            <person name="James W."/>
            <person name="Jhangiani S."/>
            <person name="Kollmar M."/>
            <person name="Kuwar S.S."/>
            <person name="Li S."/>
            <person name="Liu N.Y."/>
            <person name="Maibeche M.T."/>
            <person name="Miller J.R."/>
            <person name="Montagne N."/>
            <person name="Perry T."/>
            <person name="Qu J."/>
            <person name="Song S.V."/>
            <person name="Sutton G.G."/>
            <person name="Vogel H."/>
            <person name="Walenz B.P."/>
            <person name="Xu W."/>
            <person name="Zhang H.J."/>
            <person name="Zou Z."/>
            <person name="Batterham P."/>
            <person name="Edwards O.R."/>
            <person name="Feyereisen R."/>
            <person name="Gibbs R.A."/>
            <person name="Heckel D.G."/>
            <person name="McGrath A."/>
            <person name="Robin C."/>
            <person name="Scherer S.E."/>
            <person name="Worley K.C."/>
            <person name="Wu Y.D."/>
        </authorList>
    </citation>
    <scope>NUCLEOTIDE SEQUENCE [LARGE SCALE GENOMIC DNA]</scope>
    <source>
        <strain evidence="7">Harm_GR_Male_#8</strain>
        <tissue evidence="7">Whole organism</tissue>
    </source>
</reference>
<dbReference type="GO" id="GO:0005741">
    <property type="term" value="C:mitochondrial outer membrane"/>
    <property type="evidence" value="ECO:0007669"/>
    <property type="project" value="TreeGrafter"/>
</dbReference>
<dbReference type="Gene3D" id="1.20.1260.100">
    <property type="entry name" value="TspO/MBR protein"/>
    <property type="match status" value="1"/>
</dbReference>
<proteinExistence type="inferred from homology"/>
<evidence type="ECO:0000256" key="1">
    <source>
        <dbReference type="ARBA" id="ARBA00004141"/>
    </source>
</evidence>
<feature type="transmembrane region" description="Helical" evidence="6">
    <location>
        <begin position="54"/>
        <end position="78"/>
    </location>
</feature>
<dbReference type="Pfam" id="PF03073">
    <property type="entry name" value="TspO_MBR"/>
    <property type="match status" value="1"/>
</dbReference>
<dbReference type="AlphaFoldDB" id="A0A2W1BV59"/>
<evidence type="ECO:0000313" key="8">
    <source>
        <dbReference type="Proteomes" id="UP000249218"/>
    </source>
</evidence>
<evidence type="ECO:0000256" key="3">
    <source>
        <dbReference type="ARBA" id="ARBA00022692"/>
    </source>
</evidence>
<evidence type="ECO:0008006" key="9">
    <source>
        <dbReference type="Google" id="ProtNLM"/>
    </source>
</evidence>
<dbReference type="PANTHER" id="PTHR10057">
    <property type="entry name" value="PERIPHERAL-TYPE BENZODIAZEPINE RECEPTOR"/>
    <property type="match status" value="1"/>
</dbReference>
<dbReference type="GO" id="GO:0033013">
    <property type="term" value="P:tetrapyrrole metabolic process"/>
    <property type="evidence" value="ECO:0007669"/>
    <property type="project" value="UniProtKB-ARBA"/>
</dbReference>
<dbReference type="OrthoDB" id="8841220at2759"/>
<feature type="transmembrane region" description="Helical" evidence="6">
    <location>
        <begin position="147"/>
        <end position="167"/>
    </location>
</feature>
<dbReference type="FunFam" id="1.20.1260.100:FF:000001">
    <property type="entry name" value="translocator protein 2"/>
    <property type="match status" value="1"/>
</dbReference>
<evidence type="ECO:0000256" key="6">
    <source>
        <dbReference type="SAM" id="Phobius"/>
    </source>
</evidence>
<keyword evidence="4 6" id="KW-1133">Transmembrane helix</keyword>